<protein>
    <submittedName>
        <fullName evidence="2">Uncharacterized protein</fullName>
    </submittedName>
</protein>
<feature type="transmembrane region" description="Helical" evidence="1">
    <location>
        <begin position="59"/>
        <end position="85"/>
    </location>
</feature>
<dbReference type="Proteomes" id="UP001152747">
    <property type="component" value="Unassembled WGS sequence"/>
</dbReference>
<feature type="transmembrane region" description="Helical" evidence="1">
    <location>
        <begin position="251"/>
        <end position="270"/>
    </location>
</feature>
<dbReference type="EMBL" id="CANHGI010000005">
    <property type="protein sequence ID" value="CAI5451783.1"/>
    <property type="molecule type" value="Genomic_DNA"/>
</dbReference>
<feature type="transmembrane region" description="Helical" evidence="1">
    <location>
        <begin position="282"/>
        <end position="301"/>
    </location>
</feature>
<evidence type="ECO:0000256" key="1">
    <source>
        <dbReference type="SAM" id="Phobius"/>
    </source>
</evidence>
<sequence length="336" mass="38275">MDTRHFKMAEKLDYSFQIYLTNIINFISTPINFLGFFLILTRSKLSLPLYRYTLLANNLFLYIAQLHWGTTFNLVSLFPFPAFVVGGLAKNLLEFKVLAVIWMLPFSLSVVTTFHCLLARLKIIVHPNSIIYFKTRGYIFIASLILIYVVTGAFLILYFAWPNEFESRRRLPQLYPNCLEILENPHAILLTGTSDIDSMILVAKISLGSGSILFLALYILITCEIKNQSTIMSSKAQVFHRDSVRDMLIQTIIKGISIILAPLALLYCFMLDASKDTRTFNAISMSIFVGASIPSTIAMMIQTKAYRGYILFIFTGKPEETSRSTMFRKSVIEIKI</sequence>
<feature type="transmembrane region" description="Helical" evidence="1">
    <location>
        <begin position="199"/>
        <end position="221"/>
    </location>
</feature>
<reference evidence="2" key="1">
    <citation type="submission" date="2022-11" db="EMBL/GenBank/DDBJ databases">
        <authorList>
            <person name="Kikuchi T."/>
        </authorList>
    </citation>
    <scope>NUCLEOTIDE SEQUENCE</scope>
    <source>
        <strain evidence="2">PS1010</strain>
    </source>
</reference>
<keyword evidence="1" id="KW-1133">Transmembrane helix</keyword>
<keyword evidence="1" id="KW-0812">Transmembrane</keyword>
<name>A0A9P1IYL2_9PELO</name>
<evidence type="ECO:0000313" key="3">
    <source>
        <dbReference type="Proteomes" id="UP001152747"/>
    </source>
</evidence>
<evidence type="ECO:0000313" key="2">
    <source>
        <dbReference type="EMBL" id="CAI5451783.1"/>
    </source>
</evidence>
<dbReference type="PANTHER" id="PTHR45830">
    <property type="entry name" value="SERPENTINE RECEPTOR, CLASS I"/>
    <property type="match status" value="1"/>
</dbReference>
<dbReference type="OrthoDB" id="5864817at2759"/>
<keyword evidence="3" id="KW-1185">Reference proteome</keyword>
<accession>A0A9P1IYL2</accession>
<keyword evidence="1" id="KW-0472">Membrane</keyword>
<comment type="caution">
    <text evidence="2">The sequence shown here is derived from an EMBL/GenBank/DDBJ whole genome shotgun (WGS) entry which is preliminary data.</text>
</comment>
<dbReference type="Pfam" id="PF10318">
    <property type="entry name" value="7TM_GPCR_Srh"/>
    <property type="match status" value="1"/>
</dbReference>
<feature type="transmembrane region" description="Helical" evidence="1">
    <location>
        <begin position="138"/>
        <end position="161"/>
    </location>
</feature>
<dbReference type="InterPro" id="IPR019422">
    <property type="entry name" value="7TM_GPCR_serpentine_rcpt_Srh"/>
</dbReference>
<feature type="transmembrane region" description="Helical" evidence="1">
    <location>
        <begin position="16"/>
        <end position="39"/>
    </location>
</feature>
<dbReference type="AlphaFoldDB" id="A0A9P1IYL2"/>
<dbReference type="PANTHER" id="PTHR45830:SF14">
    <property type="entry name" value="SERPENTINE RECEPTOR, CLASS T"/>
    <property type="match status" value="1"/>
</dbReference>
<organism evidence="2 3">
    <name type="scientific">Caenorhabditis angaria</name>
    <dbReference type="NCBI Taxonomy" id="860376"/>
    <lineage>
        <taxon>Eukaryota</taxon>
        <taxon>Metazoa</taxon>
        <taxon>Ecdysozoa</taxon>
        <taxon>Nematoda</taxon>
        <taxon>Chromadorea</taxon>
        <taxon>Rhabditida</taxon>
        <taxon>Rhabditina</taxon>
        <taxon>Rhabditomorpha</taxon>
        <taxon>Rhabditoidea</taxon>
        <taxon>Rhabditidae</taxon>
        <taxon>Peloderinae</taxon>
        <taxon>Caenorhabditis</taxon>
    </lineage>
</organism>
<proteinExistence type="predicted"/>
<gene>
    <name evidence="2" type="ORF">CAMP_LOCUS14420</name>
</gene>
<feature type="transmembrane region" description="Helical" evidence="1">
    <location>
        <begin position="97"/>
        <end position="118"/>
    </location>
</feature>